<name>A0AAW5YXU4_9LACO</name>
<gene>
    <name evidence="1" type="ORF">PF586_10340</name>
</gene>
<sequence length="276" mass="32384">MEICNNKIALLEIPSETKYWFVRAGKEARYYQDFLYNEYIGLDSNGVSLNSLCELSKEIQTPDELLEAYKQAFEDHDLRALKYQATEAAWTEEQYKESLPSEKRKSKFRARRIFNFVESMSEGDIVIVPFTSSNKFLIGVIRSECLEVKISKDLILSDNGYEESNYGLRRYVSWVKELSRFEFSDKLYRASSAHQSLLELTSYAEDINGLLAPYHRYRDQCYYRMSVNTKEAVSSLTWLEYQTILRDIVGEDLDHVYQKQKVRKHPIARYLSPPSQ</sequence>
<organism evidence="1 2">
    <name type="scientific">Lactobacillus delbrueckii</name>
    <dbReference type="NCBI Taxonomy" id="1584"/>
    <lineage>
        <taxon>Bacteria</taxon>
        <taxon>Bacillati</taxon>
        <taxon>Bacillota</taxon>
        <taxon>Bacilli</taxon>
        <taxon>Lactobacillales</taxon>
        <taxon>Lactobacillaceae</taxon>
        <taxon>Lactobacillus</taxon>
    </lineage>
</organism>
<proteinExistence type="predicted"/>
<dbReference type="EMBL" id="JAQIEY010000079">
    <property type="protein sequence ID" value="MDA3768776.1"/>
    <property type="molecule type" value="Genomic_DNA"/>
</dbReference>
<dbReference type="RefSeq" id="WP_271025095.1">
    <property type="nucleotide sequence ID" value="NZ_JAQIEY010000079.1"/>
</dbReference>
<evidence type="ECO:0000313" key="2">
    <source>
        <dbReference type="Proteomes" id="UP001210502"/>
    </source>
</evidence>
<accession>A0AAW5YXU4</accession>
<dbReference type="Proteomes" id="UP001210502">
    <property type="component" value="Unassembled WGS sequence"/>
</dbReference>
<comment type="caution">
    <text evidence="1">The sequence shown here is derived from an EMBL/GenBank/DDBJ whole genome shotgun (WGS) entry which is preliminary data.</text>
</comment>
<protein>
    <submittedName>
        <fullName evidence="1">Uncharacterized protein</fullName>
    </submittedName>
</protein>
<evidence type="ECO:0000313" key="1">
    <source>
        <dbReference type="EMBL" id="MDA3768776.1"/>
    </source>
</evidence>
<dbReference type="AlphaFoldDB" id="A0AAW5YXU4"/>
<reference evidence="1" key="1">
    <citation type="submission" date="2023-01" db="EMBL/GenBank/DDBJ databases">
        <title>Sequencing of the bacterial strains from artisanal fermented milk Matsoni.</title>
        <authorList>
            <person name="Rozman V."/>
            <person name="Accetto T."/>
            <person name="Bogovic Matijasic B."/>
        </authorList>
    </citation>
    <scope>NUCLEOTIDE SEQUENCE</scope>
    <source>
        <strain evidence="1">Lbl333</strain>
    </source>
</reference>